<dbReference type="InterPro" id="IPR049278">
    <property type="entry name" value="MS_channel_C"/>
</dbReference>
<proteinExistence type="inferred from homology"/>
<feature type="domain" description="Mechanosensitive ion channel transmembrane helices 2/3" evidence="10">
    <location>
        <begin position="77"/>
        <end position="116"/>
    </location>
</feature>
<reference evidence="12" key="1">
    <citation type="submission" date="2017-09" db="EMBL/GenBank/DDBJ databases">
        <title>Depth-based differentiation of microbial function through sediment-hosted aquifers and enrichment of novel symbionts in the deep terrestrial subsurface.</title>
        <authorList>
            <person name="Probst A.J."/>
            <person name="Ladd B."/>
            <person name="Jarett J.K."/>
            <person name="Geller-Mcgrath D.E."/>
            <person name="Sieber C.M.K."/>
            <person name="Emerson J.B."/>
            <person name="Anantharaman K."/>
            <person name="Thomas B.C."/>
            <person name="Malmstrom R."/>
            <person name="Stieglmeier M."/>
            <person name="Klingl A."/>
            <person name="Woyke T."/>
            <person name="Ryan C.M."/>
            <person name="Banfield J.F."/>
        </authorList>
    </citation>
    <scope>NUCLEOTIDE SEQUENCE [LARGE SCALE GENOMIC DNA]</scope>
</reference>
<feature type="domain" description="Mechanosensitive ion channel MscS C-terminal" evidence="9">
    <location>
        <begin position="187"/>
        <end position="275"/>
    </location>
</feature>
<dbReference type="InterPro" id="IPR006685">
    <property type="entry name" value="MscS_channel_2nd"/>
</dbReference>
<organism evidence="11 12">
    <name type="scientific">Candidatus Harrisonbacteria bacterium CG10_big_fil_rev_8_21_14_0_10_40_38</name>
    <dbReference type="NCBI Taxonomy" id="1974583"/>
    <lineage>
        <taxon>Bacteria</taxon>
        <taxon>Candidatus Harrisoniibacteriota</taxon>
    </lineage>
</organism>
<evidence type="ECO:0000256" key="5">
    <source>
        <dbReference type="ARBA" id="ARBA00022989"/>
    </source>
</evidence>
<protein>
    <submittedName>
        <fullName evidence="11">Mechanosensitive ion channel family protein</fullName>
    </submittedName>
</protein>
<dbReference type="InterPro" id="IPR023408">
    <property type="entry name" value="MscS_beta-dom_sf"/>
</dbReference>
<keyword evidence="5 7" id="KW-1133">Transmembrane helix</keyword>
<dbReference type="InterPro" id="IPR011066">
    <property type="entry name" value="MscS_channel_C_sf"/>
</dbReference>
<dbReference type="Proteomes" id="UP000231157">
    <property type="component" value="Unassembled WGS sequence"/>
</dbReference>
<keyword evidence="4 7" id="KW-0812">Transmembrane</keyword>
<evidence type="ECO:0000256" key="2">
    <source>
        <dbReference type="ARBA" id="ARBA00008017"/>
    </source>
</evidence>
<feature type="domain" description="Mechanosensitive ion channel MscS" evidence="8">
    <location>
        <begin position="118"/>
        <end position="181"/>
    </location>
</feature>
<evidence type="ECO:0000256" key="3">
    <source>
        <dbReference type="ARBA" id="ARBA00022475"/>
    </source>
</evidence>
<feature type="transmembrane region" description="Helical" evidence="7">
    <location>
        <begin position="15"/>
        <end position="33"/>
    </location>
</feature>
<feature type="transmembrane region" description="Helical" evidence="7">
    <location>
        <begin position="69"/>
        <end position="91"/>
    </location>
</feature>
<dbReference type="SUPFAM" id="SSF82861">
    <property type="entry name" value="Mechanosensitive channel protein MscS (YggB), transmembrane region"/>
    <property type="match status" value="1"/>
</dbReference>
<dbReference type="PANTHER" id="PTHR30460">
    <property type="entry name" value="MODERATE CONDUCTANCE MECHANOSENSITIVE CHANNEL YBIO"/>
    <property type="match status" value="1"/>
</dbReference>
<evidence type="ECO:0000259" key="8">
    <source>
        <dbReference type="Pfam" id="PF00924"/>
    </source>
</evidence>
<sequence>MNEYILDVLMSTKSWAMSHGIAIVAIIFGAWVVRRFSKFFIKKVVHRTLTLTEDKQLSTTAVKKREDTLVGVFAGTVRVVIWIVAGAMILSESGIDIKPLLATAGVAGLALGFGGQYLIRDIISGLFILLENQFRVGDVVCIDGTCGLVEGITLRMTTLRDLDGTVHHLPNGEVKKTSNLSKQFSRVNLDIGVSYKTDIDHLKKTVNRVGKDLAEDPEWREFIKKAPEFVRINDFADSAIVFKVLGDTEPMKQWDVAGELRRRLKIEFEKEGIEIPFPQLVVHSEKS</sequence>
<dbReference type="EMBL" id="PFAZ01000007">
    <property type="protein sequence ID" value="PIR89135.1"/>
    <property type="molecule type" value="Genomic_DNA"/>
</dbReference>
<dbReference type="AlphaFoldDB" id="A0A2H0UTN2"/>
<comment type="subcellular location">
    <subcellularLocation>
        <location evidence="1">Cell membrane</location>
        <topology evidence="1">Multi-pass membrane protein</topology>
    </subcellularLocation>
</comment>
<name>A0A2H0UTN2_9BACT</name>
<dbReference type="SUPFAM" id="SSF82689">
    <property type="entry name" value="Mechanosensitive channel protein MscS (YggB), C-terminal domain"/>
    <property type="match status" value="1"/>
</dbReference>
<accession>A0A2H0UTN2</accession>
<evidence type="ECO:0000259" key="9">
    <source>
        <dbReference type="Pfam" id="PF21082"/>
    </source>
</evidence>
<feature type="transmembrane region" description="Helical" evidence="7">
    <location>
        <begin position="97"/>
        <end position="119"/>
    </location>
</feature>
<dbReference type="InterPro" id="IPR010920">
    <property type="entry name" value="LSM_dom_sf"/>
</dbReference>
<dbReference type="Pfam" id="PF21082">
    <property type="entry name" value="MS_channel_3rd"/>
    <property type="match status" value="1"/>
</dbReference>
<dbReference type="Gene3D" id="1.10.287.1260">
    <property type="match status" value="1"/>
</dbReference>
<dbReference type="Gene3D" id="3.30.70.100">
    <property type="match status" value="1"/>
</dbReference>
<comment type="similarity">
    <text evidence="2">Belongs to the MscS (TC 1.A.23) family.</text>
</comment>
<dbReference type="Gene3D" id="2.30.30.60">
    <property type="match status" value="1"/>
</dbReference>
<keyword evidence="6 7" id="KW-0472">Membrane</keyword>
<dbReference type="InterPro" id="IPR045276">
    <property type="entry name" value="YbiO_bact"/>
</dbReference>
<evidence type="ECO:0000256" key="1">
    <source>
        <dbReference type="ARBA" id="ARBA00004651"/>
    </source>
</evidence>
<dbReference type="Pfam" id="PF21088">
    <property type="entry name" value="MS_channel_1st"/>
    <property type="match status" value="1"/>
</dbReference>
<keyword evidence="3" id="KW-1003">Cell membrane</keyword>
<gene>
    <name evidence="11" type="ORF">COU07_02805</name>
</gene>
<evidence type="ECO:0000313" key="11">
    <source>
        <dbReference type="EMBL" id="PIR89135.1"/>
    </source>
</evidence>
<dbReference type="Pfam" id="PF00924">
    <property type="entry name" value="MS_channel_2nd"/>
    <property type="match status" value="1"/>
</dbReference>
<dbReference type="InterPro" id="IPR011014">
    <property type="entry name" value="MscS_channel_TM-2"/>
</dbReference>
<dbReference type="FunFam" id="2.30.30.60:FF:000001">
    <property type="entry name" value="MscS Mechanosensitive ion channel"/>
    <property type="match status" value="1"/>
</dbReference>
<evidence type="ECO:0000259" key="10">
    <source>
        <dbReference type="Pfam" id="PF21088"/>
    </source>
</evidence>
<comment type="caution">
    <text evidence="11">The sequence shown here is derived from an EMBL/GenBank/DDBJ whole genome shotgun (WGS) entry which is preliminary data.</text>
</comment>
<evidence type="ECO:0000256" key="4">
    <source>
        <dbReference type="ARBA" id="ARBA00022692"/>
    </source>
</evidence>
<dbReference type="SUPFAM" id="SSF50182">
    <property type="entry name" value="Sm-like ribonucleoproteins"/>
    <property type="match status" value="1"/>
</dbReference>
<dbReference type="GO" id="GO:0005886">
    <property type="term" value="C:plasma membrane"/>
    <property type="evidence" value="ECO:0007669"/>
    <property type="project" value="UniProtKB-SubCell"/>
</dbReference>
<dbReference type="GO" id="GO:0008381">
    <property type="term" value="F:mechanosensitive monoatomic ion channel activity"/>
    <property type="evidence" value="ECO:0007669"/>
    <property type="project" value="InterPro"/>
</dbReference>
<dbReference type="InterPro" id="IPR049142">
    <property type="entry name" value="MS_channel_1st"/>
</dbReference>
<evidence type="ECO:0000256" key="6">
    <source>
        <dbReference type="ARBA" id="ARBA00023136"/>
    </source>
</evidence>
<evidence type="ECO:0000313" key="12">
    <source>
        <dbReference type="Proteomes" id="UP000231157"/>
    </source>
</evidence>
<dbReference type="PANTHER" id="PTHR30460:SF0">
    <property type="entry name" value="MODERATE CONDUCTANCE MECHANOSENSITIVE CHANNEL YBIO"/>
    <property type="match status" value="1"/>
</dbReference>
<evidence type="ECO:0000256" key="7">
    <source>
        <dbReference type="SAM" id="Phobius"/>
    </source>
</evidence>